<protein>
    <submittedName>
        <fullName evidence="2">Uncharacterized protein</fullName>
    </submittedName>
</protein>
<sequence length="138" mass="15554">MYTCSYLQNLLKLDALNGRNGACSQPIPRAKETLSRVAVTRTSSEKYSDFILVLFTYVTLQYIIMPMIKTLMLRSLESRSVKILLKLKLVSFLHPGLGWSILNPLLYHGLGATEGSLVPQKIQTFKVLHAFKVVINLL</sequence>
<reference evidence="2 3" key="1">
    <citation type="journal article" date="2023" name="Plants (Basel)">
        <title>Bridging the Gap: Combining Genomics and Transcriptomics Approaches to Understand Stylosanthes scabra, an Orphan Legume from the Brazilian Caatinga.</title>
        <authorList>
            <person name="Ferreira-Neto J.R.C."/>
            <person name="da Silva M.D."/>
            <person name="Binneck E."/>
            <person name="de Melo N.F."/>
            <person name="da Silva R.H."/>
            <person name="de Melo A.L.T.M."/>
            <person name="Pandolfi V."/>
            <person name="Bustamante F.O."/>
            <person name="Brasileiro-Vidal A.C."/>
            <person name="Benko-Iseppon A.M."/>
        </authorList>
    </citation>
    <scope>NUCLEOTIDE SEQUENCE [LARGE SCALE GENOMIC DNA]</scope>
    <source>
        <tissue evidence="2">Leaves</tissue>
    </source>
</reference>
<evidence type="ECO:0000313" key="3">
    <source>
        <dbReference type="Proteomes" id="UP001341840"/>
    </source>
</evidence>
<evidence type="ECO:0000313" key="2">
    <source>
        <dbReference type="EMBL" id="MED6122541.1"/>
    </source>
</evidence>
<dbReference type="EMBL" id="JASCZI010030429">
    <property type="protein sequence ID" value="MED6122541.1"/>
    <property type="molecule type" value="Genomic_DNA"/>
</dbReference>
<proteinExistence type="predicted"/>
<gene>
    <name evidence="2" type="ORF">PIB30_040697</name>
</gene>
<accession>A0ABU6REV1</accession>
<keyword evidence="3" id="KW-1185">Reference proteome</keyword>
<dbReference type="Proteomes" id="UP001341840">
    <property type="component" value="Unassembled WGS sequence"/>
</dbReference>
<feature type="transmembrane region" description="Helical" evidence="1">
    <location>
        <begin position="50"/>
        <end position="68"/>
    </location>
</feature>
<keyword evidence="1" id="KW-1133">Transmembrane helix</keyword>
<name>A0ABU6REV1_9FABA</name>
<comment type="caution">
    <text evidence="2">The sequence shown here is derived from an EMBL/GenBank/DDBJ whole genome shotgun (WGS) entry which is preliminary data.</text>
</comment>
<organism evidence="2 3">
    <name type="scientific">Stylosanthes scabra</name>
    <dbReference type="NCBI Taxonomy" id="79078"/>
    <lineage>
        <taxon>Eukaryota</taxon>
        <taxon>Viridiplantae</taxon>
        <taxon>Streptophyta</taxon>
        <taxon>Embryophyta</taxon>
        <taxon>Tracheophyta</taxon>
        <taxon>Spermatophyta</taxon>
        <taxon>Magnoliopsida</taxon>
        <taxon>eudicotyledons</taxon>
        <taxon>Gunneridae</taxon>
        <taxon>Pentapetalae</taxon>
        <taxon>rosids</taxon>
        <taxon>fabids</taxon>
        <taxon>Fabales</taxon>
        <taxon>Fabaceae</taxon>
        <taxon>Papilionoideae</taxon>
        <taxon>50 kb inversion clade</taxon>
        <taxon>dalbergioids sensu lato</taxon>
        <taxon>Dalbergieae</taxon>
        <taxon>Pterocarpus clade</taxon>
        <taxon>Stylosanthes</taxon>
    </lineage>
</organism>
<evidence type="ECO:0000256" key="1">
    <source>
        <dbReference type="SAM" id="Phobius"/>
    </source>
</evidence>
<keyword evidence="1" id="KW-0472">Membrane</keyword>
<keyword evidence="1" id="KW-0812">Transmembrane</keyword>